<evidence type="ECO:0000313" key="3">
    <source>
        <dbReference type="EMBL" id="KAA3770585.1"/>
    </source>
</evidence>
<reference evidence="3 4" key="1">
    <citation type="journal article" date="2019" name="Nat. Med.">
        <title>A library of human gut bacterial isolates paired with longitudinal multiomics data enables mechanistic microbiome research.</title>
        <authorList>
            <person name="Poyet M."/>
            <person name="Groussin M."/>
            <person name="Gibbons S.M."/>
            <person name="Avila-Pacheco J."/>
            <person name="Jiang X."/>
            <person name="Kearney S.M."/>
            <person name="Perrotta A.R."/>
            <person name="Berdy B."/>
            <person name="Zhao S."/>
            <person name="Lieberman T.D."/>
            <person name="Swanson P.K."/>
            <person name="Smith M."/>
            <person name="Roesemann S."/>
            <person name="Alexander J.E."/>
            <person name="Rich S.A."/>
            <person name="Livny J."/>
            <person name="Vlamakis H."/>
            <person name="Clish C."/>
            <person name="Bullock K."/>
            <person name="Deik A."/>
            <person name="Scott J."/>
            <person name="Pierce K.A."/>
            <person name="Xavier R.J."/>
            <person name="Alm E.J."/>
        </authorList>
    </citation>
    <scope>NUCLEOTIDE SEQUENCE [LARGE SCALE GENOMIC DNA]</scope>
    <source>
        <strain evidence="3 4">BIOML-A10</strain>
    </source>
</reference>
<feature type="compositionally biased region" description="Acidic residues" evidence="1">
    <location>
        <begin position="138"/>
        <end position="147"/>
    </location>
</feature>
<evidence type="ECO:0000313" key="4">
    <source>
        <dbReference type="Proteomes" id="UP000422221"/>
    </source>
</evidence>
<accession>A0A7J4XP62</accession>
<comment type="caution">
    <text evidence="3">The sequence shown here is derived from an EMBL/GenBank/DDBJ whole genome shotgun (WGS) entry which is preliminary data.</text>
</comment>
<feature type="domain" description="AsmA" evidence="2">
    <location>
        <begin position="1"/>
        <end position="192"/>
    </location>
</feature>
<proteinExistence type="predicted"/>
<organism evidence="3 4">
    <name type="scientific">Bacteroides salyersiae</name>
    <dbReference type="NCBI Taxonomy" id="291644"/>
    <lineage>
        <taxon>Bacteria</taxon>
        <taxon>Pseudomonadati</taxon>
        <taxon>Bacteroidota</taxon>
        <taxon>Bacteroidia</taxon>
        <taxon>Bacteroidales</taxon>
        <taxon>Bacteroidaceae</taxon>
        <taxon>Bacteroides</taxon>
    </lineage>
</organism>
<dbReference type="InterPro" id="IPR052894">
    <property type="entry name" value="AsmA-related"/>
</dbReference>
<dbReference type="PANTHER" id="PTHR30441:SF8">
    <property type="entry name" value="DUF748 DOMAIN-CONTAINING PROTEIN"/>
    <property type="match status" value="1"/>
</dbReference>
<gene>
    <name evidence="3" type="ORF">F3F73_01140</name>
</gene>
<dbReference type="GO" id="GO:0005886">
    <property type="term" value="C:plasma membrane"/>
    <property type="evidence" value="ECO:0007669"/>
    <property type="project" value="TreeGrafter"/>
</dbReference>
<feature type="region of interest" description="Disordered" evidence="1">
    <location>
        <begin position="129"/>
        <end position="148"/>
    </location>
</feature>
<dbReference type="EMBL" id="VWMK01000001">
    <property type="protein sequence ID" value="KAA3770585.1"/>
    <property type="molecule type" value="Genomic_DNA"/>
</dbReference>
<dbReference type="InterPro" id="IPR007844">
    <property type="entry name" value="AsmA"/>
</dbReference>
<dbReference type="RefSeq" id="WP_130057920.1">
    <property type="nucleotide sequence ID" value="NZ_JADNPJ010000001.1"/>
</dbReference>
<dbReference type="GO" id="GO:0090313">
    <property type="term" value="P:regulation of protein targeting to membrane"/>
    <property type="evidence" value="ECO:0007669"/>
    <property type="project" value="TreeGrafter"/>
</dbReference>
<evidence type="ECO:0000259" key="2">
    <source>
        <dbReference type="Pfam" id="PF05170"/>
    </source>
</evidence>
<name>A0A7J4XP62_9BACE</name>
<protein>
    <submittedName>
        <fullName evidence="3">AsmA family protein</fullName>
    </submittedName>
</protein>
<dbReference type="AlphaFoldDB" id="A0A7J4XP62"/>
<dbReference type="PANTHER" id="PTHR30441">
    <property type="entry name" value="DUF748 DOMAIN-CONTAINING PROTEIN"/>
    <property type="match status" value="1"/>
</dbReference>
<dbReference type="Pfam" id="PF05170">
    <property type="entry name" value="AsmA"/>
    <property type="match status" value="1"/>
</dbReference>
<sequence>MKKGLKITAIALGVLLLLMLILPFAFRGKIESIVKTEGNKMLNAQFDFRSLDISLFRNFPKASITLSDFWLRGVGEFENDTLVQAGEVVAAIDLLSLFGDSGYDISKIQIENTRLHAIVLADGRPNWDVMKPDSTSTDTEEEEETTDDSPFKIQLQRFVIKNMNLIYDDRQGNMYADIRNLNALCSGDLGSDRTTLKLEAETEALTYKMSGIPFLSNANIYTKMDVDADLANNKFTLKDNEFRLNAIQAGIDGWVELKDPAIDMDLKLNTNEVGFKEILSLIPAIYAKDFDGLKTDGTATLTASVKGSMVGDSIVPQFDIAMAVKNAMFRYPSLPAGVDQINIHAEVKNPGGAIDLTTVNIQPFSFRLAGNPFSLTADVKTPVSDPDFRAEAKGVLNLGMIKQVYPLDDMELNGTINADMQIAGRLSYIEKEQYDRVQASGTIGLTGMKLKMKDMPDVDIHKSLFTFTPKYLQLSETTVNIGKNDLTADSRFENYLGYVLKGTTLKGTLNIRSNHLNLNDFMTTIADSTAQAETTPEATASIIEVPRNIDFQMDANLKEVLFDKMAFTDMNGKLIVKDSKVDMKNLSMNTMGGNVVMNGYYSTTDVEKPEMNAGFKLNALSFAQVYKELDMVQQLAPIFENLKGNFSGSMKVQTVLDTSMSPVLETMQGNGSLSTKDLSLSGVKVIDQIAEAVKKPDLKDMKVKDMTLDFTIENGRVATQPFDIKLGDYVMNLSGSTGLDQTIDYSGKIKLPASAGDLAKLTTLDLKIGGSFTSPKVSIDTKSMANQAVEAVADKAVSELGKKLGLDSAATGNKEELKEAVKEKAAEKALDFLKKKLK</sequence>
<evidence type="ECO:0000256" key="1">
    <source>
        <dbReference type="SAM" id="MobiDB-lite"/>
    </source>
</evidence>
<dbReference type="Proteomes" id="UP000422221">
    <property type="component" value="Unassembled WGS sequence"/>
</dbReference>